<dbReference type="Gene3D" id="3.90.550.10">
    <property type="entry name" value="Spore Coat Polysaccharide Biosynthesis Protein SpsA, Chain A"/>
    <property type="match status" value="1"/>
</dbReference>
<comment type="similarity">
    <text evidence="1">Belongs to the glycosyltransferase 2 family.</text>
</comment>
<organism evidence="6 7">
    <name type="scientific">Pedobacter jamesrossensis</name>
    <dbReference type="NCBI Taxonomy" id="1908238"/>
    <lineage>
        <taxon>Bacteria</taxon>
        <taxon>Pseudomonadati</taxon>
        <taxon>Bacteroidota</taxon>
        <taxon>Sphingobacteriia</taxon>
        <taxon>Sphingobacteriales</taxon>
        <taxon>Sphingobacteriaceae</taxon>
        <taxon>Pedobacter</taxon>
    </lineage>
</organism>
<dbReference type="EMBL" id="JBHSBY010000142">
    <property type="protein sequence ID" value="MFC4198760.1"/>
    <property type="molecule type" value="Genomic_DNA"/>
</dbReference>
<keyword evidence="7" id="KW-1185">Reference proteome</keyword>
<keyword evidence="4" id="KW-1133">Transmembrane helix</keyword>
<name>A0ABV8NSF6_9SPHI</name>
<accession>A0ABV8NSF6</accession>
<dbReference type="GO" id="GO:0016757">
    <property type="term" value="F:glycosyltransferase activity"/>
    <property type="evidence" value="ECO:0007669"/>
    <property type="project" value="UniProtKB-KW"/>
</dbReference>
<protein>
    <submittedName>
        <fullName evidence="6">Glycosyltransferase family 2 protein</fullName>
        <ecNumber evidence="6">2.4.-.-</ecNumber>
    </submittedName>
</protein>
<sequence>MPKQVAVILLNWNTPTHTANCISSLIQFCDHNVFDLIIADNGSTDNSLSILQSKFPKHIYIDNKENLGFAGGNNRALEYSIAHNYNYSILLNNDTEVDEDFITPMLNYLENHQAVVAVQPAIYYLHKKDKLWNGGSFFNNFLGETYSKNQKSRQALRNPEKVDWLTGCCFMVRNNALKQAGLLNEKFFLYYEDVELSYRLKASFGELHYFPATKIYHEAGVSGQQTKNKEGTLSPIIHYYLCRNKIWFLRKYSNPFFALVIFLKNAIYYSALLSYFLLRKRFKKAKYLYLGIKEGLFTPKSSIWP</sequence>
<feature type="domain" description="Glycosyltransferase 2-like" evidence="5">
    <location>
        <begin position="7"/>
        <end position="179"/>
    </location>
</feature>
<evidence type="ECO:0000313" key="7">
    <source>
        <dbReference type="Proteomes" id="UP001595792"/>
    </source>
</evidence>
<proteinExistence type="inferred from homology"/>
<dbReference type="InterPro" id="IPR001173">
    <property type="entry name" value="Glyco_trans_2-like"/>
</dbReference>
<evidence type="ECO:0000256" key="4">
    <source>
        <dbReference type="SAM" id="Phobius"/>
    </source>
</evidence>
<feature type="transmembrane region" description="Helical" evidence="4">
    <location>
        <begin position="256"/>
        <end position="278"/>
    </location>
</feature>
<keyword evidence="2 6" id="KW-0328">Glycosyltransferase</keyword>
<dbReference type="EC" id="2.4.-.-" evidence="6"/>
<evidence type="ECO:0000256" key="1">
    <source>
        <dbReference type="ARBA" id="ARBA00006739"/>
    </source>
</evidence>
<dbReference type="CDD" id="cd04186">
    <property type="entry name" value="GT_2_like_c"/>
    <property type="match status" value="1"/>
</dbReference>
<keyword evidence="4" id="KW-0812">Transmembrane</keyword>
<dbReference type="SUPFAM" id="SSF53448">
    <property type="entry name" value="Nucleotide-diphospho-sugar transferases"/>
    <property type="match status" value="1"/>
</dbReference>
<dbReference type="PANTHER" id="PTHR43179:SF12">
    <property type="entry name" value="GALACTOFURANOSYLTRANSFERASE GLFT2"/>
    <property type="match status" value="1"/>
</dbReference>
<evidence type="ECO:0000313" key="6">
    <source>
        <dbReference type="EMBL" id="MFC4198760.1"/>
    </source>
</evidence>
<evidence type="ECO:0000256" key="3">
    <source>
        <dbReference type="ARBA" id="ARBA00022679"/>
    </source>
</evidence>
<evidence type="ECO:0000259" key="5">
    <source>
        <dbReference type="Pfam" id="PF00535"/>
    </source>
</evidence>
<evidence type="ECO:0000256" key="2">
    <source>
        <dbReference type="ARBA" id="ARBA00022676"/>
    </source>
</evidence>
<dbReference type="Pfam" id="PF00535">
    <property type="entry name" value="Glycos_transf_2"/>
    <property type="match status" value="1"/>
</dbReference>
<dbReference type="RefSeq" id="WP_378962804.1">
    <property type="nucleotide sequence ID" value="NZ_JBHRXC010000016.1"/>
</dbReference>
<dbReference type="PANTHER" id="PTHR43179">
    <property type="entry name" value="RHAMNOSYLTRANSFERASE WBBL"/>
    <property type="match status" value="1"/>
</dbReference>
<keyword evidence="4" id="KW-0472">Membrane</keyword>
<comment type="caution">
    <text evidence="6">The sequence shown here is derived from an EMBL/GenBank/DDBJ whole genome shotgun (WGS) entry which is preliminary data.</text>
</comment>
<gene>
    <name evidence="6" type="ORF">ACFOUY_18790</name>
</gene>
<reference evidence="7" key="1">
    <citation type="journal article" date="2019" name="Int. J. Syst. Evol. Microbiol.">
        <title>The Global Catalogue of Microorganisms (GCM) 10K type strain sequencing project: providing services to taxonomists for standard genome sequencing and annotation.</title>
        <authorList>
            <consortium name="The Broad Institute Genomics Platform"/>
            <consortium name="The Broad Institute Genome Sequencing Center for Infectious Disease"/>
            <person name="Wu L."/>
            <person name="Ma J."/>
        </authorList>
    </citation>
    <scope>NUCLEOTIDE SEQUENCE [LARGE SCALE GENOMIC DNA]</scope>
    <source>
        <strain evidence="7">CCM 8689</strain>
    </source>
</reference>
<keyword evidence="3 6" id="KW-0808">Transferase</keyword>
<dbReference type="Proteomes" id="UP001595792">
    <property type="component" value="Unassembled WGS sequence"/>
</dbReference>
<dbReference type="InterPro" id="IPR029044">
    <property type="entry name" value="Nucleotide-diphossugar_trans"/>
</dbReference>